<feature type="domain" description="Gcp-like" evidence="1">
    <location>
        <begin position="46"/>
        <end position="129"/>
    </location>
</feature>
<dbReference type="NCBIfam" id="TIGR03725">
    <property type="entry name" value="T6A_YeaZ"/>
    <property type="match status" value="1"/>
</dbReference>
<protein>
    <submittedName>
        <fullName evidence="2">tRNA N6-adenosine(37)-N6-threonylcarbamoyltransferase complex dimerization subunit TsaB</fullName>
    </submittedName>
</protein>
<dbReference type="Gene3D" id="3.30.420.40">
    <property type="match status" value="1"/>
</dbReference>
<gene>
    <name evidence="2" type="ORF">BCY86_03830</name>
</gene>
<keyword evidence="2" id="KW-0808">Transferase</keyword>
<dbReference type="EMBL" id="CP016908">
    <property type="protein sequence ID" value="APR99905.1"/>
    <property type="molecule type" value="Genomic_DNA"/>
</dbReference>
<organism evidence="2 3">
    <name type="scientific">Pajaroellobacter abortibovis</name>
    <dbReference type="NCBI Taxonomy" id="1882918"/>
    <lineage>
        <taxon>Bacteria</taxon>
        <taxon>Pseudomonadati</taxon>
        <taxon>Myxococcota</taxon>
        <taxon>Polyangia</taxon>
        <taxon>Polyangiales</taxon>
        <taxon>Polyangiaceae</taxon>
    </lineage>
</organism>
<sequence>MGLEREACAPWKAEMRRGGIDASNAQASVALFEGDNLLIEREGGSHREASEWLLPLLNDACYQLRWSPQDIQQWVVCIGPGSFTGVRAAASLIKGIALVTGAVVCAVTSFEAEMFSFQPEQEEMLAVVLPASPGELFLQVNRGRETVIEPVALQQKECALFLKPFVNGPLVILEQEGGSGIDWSPLAACSSVRWERLGKGSRAKKVGLAVRNQRPIPIDALEPFYIKPPLITQPKKIV</sequence>
<dbReference type="RefSeq" id="WP_075276555.1">
    <property type="nucleotide sequence ID" value="NZ_CP016908.1"/>
</dbReference>
<dbReference type="GO" id="GO:0002949">
    <property type="term" value="P:tRNA threonylcarbamoyladenosine modification"/>
    <property type="evidence" value="ECO:0007669"/>
    <property type="project" value="InterPro"/>
</dbReference>
<dbReference type="InterPro" id="IPR000905">
    <property type="entry name" value="Gcp-like_dom"/>
</dbReference>
<dbReference type="OrthoDB" id="9809995at2"/>
<dbReference type="KEGG" id="pabo:BCY86_03830"/>
<evidence type="ECO:0000313" key="2">
    <source>
        <dbReference type="EMBL" id="APR99905.1"/>
    </source>
</evidence>
<dbReference type="AlphaFoldDB" id="A0A1L6MWU3"/>
<dbReference type="GO" id="GO:0016740">
    <property type="term" value="F:transferase activity"/>
    <property type="evidence" value="ECO:0007669"/>
    <property type="project" value="UniProtKB-KW"/>
</dbReference>
<dbReference type="SUPFAM" id="SSF53067">
    <property type="entry name" value="Actin-like ATPase domain"/>
    <property type="match status" value="1"/>
</dbReference>
<reference evidence="2 3" key="1">
    <citation type="submission" date="2016-08" db="EMBL/GenBank/DDBJ databases">
        <title>Identification and validation of antigenic proteins from Pajaroellobacter abortibovis using de-novo genome sequence assembly and reverse vaccinology.</title>
        <authorList>
            <person name="Welly B.T."/>
            <person name="Miller M.R."/>
            <person name="Stott J.L."/>
            <person name="Blanchard M.T."/>
            <person name="Islas-Trejo A.D."/>
            <person name="O'Rourke S.M."/>
            <person name="Young A.E."/>
            <person name="Medrano J.F."/>
            <person name="Van Eenennaam A.L."/>
        </authorList>
    </citation>
    <scope>NUCLEOTIDE SEQUENCE [LARGE SCALE GENOMIC DNA]</scope>
    <source>
        <strain evidence="2 3">BTF92-0548A/99-0131</strain>
    </source>
</reference>
<dbReference type="Pfam" id="PF00814">
    <property type="entry name" value="TsaD"/>
    <property type="match status" value="1"/>
</dbReference>
<evidence type="ECO:0000313" key="3">
    <source>
        <dbReference type="Proteomes" id="UP000185544"/>
    </source>
</evidence>
<evidence type="ECO:0000259" key="1">
    <source>
        <dbReference type="Pfam" id="PF00814"/>
    </source>
</evidence>
<proteinExistence type="predicted"/>
<dbReference type="InterPro" id="IPR022496">
    <property type="entry name" value="T6A_TsaB"/>
</dbReference>
<dbReference type="InterPro" id="IPR043129">
    <property type="entry name" value="ATPase_NBD"/>
</dbReference>
<name>A0A1L6MWU3_9BACT</name>
<dbReference type="STRING" id="1882918.BCY86_03830"/>
<accession>A0A1L6MWU3</accession>
<keyword evidence="3" id="KW-1185">Reference proteome</keyword>
<dbReference type="Proteomes" id="UP000185544">
    <property type="component" value="Chromosome"/>
</dbReference>